<dbReference type="EMBL" id="BAABLK010000029">
    <property type="protein sequence ID" value="GAA5227549.1"/>
    <property type="molecule type" value="Genomic_DNA"/>
</dbReference>
<feature type="transmembrane region" description="Helical" evidence="6">
    <location>
        <begin position="56"/>
        <end position="77"/>
    </location>
</feature>
<keyword evidence="5 6" id="KW-0472">Membrane</keyword>
<sequence>MVRPTVSPGTPTATASRLSPKRLYGFLAAAEMLTWALLIIAMVIKYGVGPEIYVRIFGMFHGVVFIAYGLVTIFVWANERWSASRGILGLATAIIPFATLPFERAMLRRGLLSDTWRLAPGGDTPRGPLEKIQAVALRSPWLAALVGVVLVAGITLVLLFIGPPGGSSS</sequence>
<evidence type="ECO:0000256" key="2">
    <source>
        <dbReference type="ARBA" id="ARBA00022475"/>
    </source>
</evidence>
<feature type="transmembrane region" description="Helical" evidence="6">
    <location>
        <begin position="141"/>
        <end position="161"/>
    </location>
</feature>
<reference evidence="9" key="1">
    <citation type="journal article" date="2019" name="Int. J. Syst. Evol. Microbiol.">
        <title>The Global Catalogue of Microorganisms (GCM) 10K type strain sequencing project: providing services to taxonomists for standard genome sequencing and annotation.</title>
        <authorList>
            <consortium name="The Broad Institute Genomics Platform"/>
            <consortium name="The Broad Institute Genome Sequencing Center for Infectious Disease"/>
            <person name="Wu L."/>
            <person name="Ma J."/>
        </authorList>
    </citation>
    <scope>NUCLEOTIDE SEQUENCE [LARGE SCALE GENOMIC DNA]</scope>
    <source>
        <strain evidence="9">JCM 18952</strain>
    </source>
</reference>
<keyword evidence="3 6" id="KW-0812">Transmembrane</keyword>
<proteinExistence type="predicted"/>
<feature type="transmembrane region" description="Helical" evidence="6">
    <location>
        <begin position="23"/>
        <end position="44"/>
    </location>
</feature>
<evidence type="ECO:0000256" key="3">
    <source>
        <dbReference type="ARBA" id="ARBA00022692"/>
    </source>
</evidence>
<dbReference type="InterPro" id="IPR023845">
    <property type="entry name" value="DUF3817_TM"/>
</dbReference>
<evidence type="ECO:0000313" key="8">
    <source>
        <dbReference type="EMBL" id="GAA5227549.1"/>
    </source>
</evidence>
<keyword evidence="4 6" id="KW-1133">Transmembrane helix</keyword>
<dbReference type="Proteomes" id="UP001501257">
    <property type="component" value="Unassembled WGS sequence"/>
</dbReference>
<evidence type="ECO:0000256" key="5">
    <source>
        <dbReference type="ARBA" id="ARBA00023136"/>
    </source>
</evidence>
<evidence type="ECO:0000256" key="6">
    <source>
        <dbReference type="SAM" id="Phobius"/>
    </source>
</evidence>
<evidence type="ECO:0000259" key="7">
    <source>
        <dbReference type="Pfam" id="PF12823"/>
    </source>
</evidence>
<feature type="domain" description="DUF3817" evidence="7">
    <location>
        <begin position="23"/>
        <end position="107"/>
    </location>
</feature>
<name>A0ABP9TL28_9MICC</name>
<comment type="subcellular location">
    <subcellularLocation>
        <location evidence="1">Cell membrane</location>
        <topology evidence="1">Multi-pass membrane protein</topology>
    </subcellularLocation>
</comment>
<evidence type="ECO:0000256" key="1">
    <source>
        <dbReference type="ARBA" id="ARBA00004651"/>
    </source>
</evidence>
<dbReference type="PANTHER" id="PTHR40077">
    <property type="entry name" value="MEMBRANE PROTEIN-RELATED"/>
    <property type="match status" value="1"/>
</dbReference>
<protein>
    <recommendedName>
        <fullName evidence="7">DUF3817 domain-containing protein</fullName>
    </recommendedName>
</protein>
<dbReference type="NCBIfam" id="TIGR03954">
    <property type="entry name" value="integ_memb_HG"/>
    <property type="match status" value="1"/>
</dbReference>
<dbReference type="Pfam" id="PF12823">
    <property type="entry name" value="DUF3817"/>
    <property type="match status" value="1"/>
</dbReference>
<organism evidence="8 9">
    <name type="scientific">Paeniglutamicibacter antarcticus</name>
    <dbReference type="NCBI Taxonomy" id="494023"/>
    <lineage>
        <taxon>Bacteria</taxon>
        <taxon>Bacillati</taxon>
        <taxon>Actinomycetota</taxon>
        <taxon>Actinomycetes</taxon>
        <taxon>Micrococcales</taxon>
        <taxon>Micrococcaceae</taxon>
        <taxon>Paeniglutamicibacter</taxon>
    </lineage>
</organism>
<dbReference type="RefSeq" id="WP_210102285.1">
    <property type="nucleotide sequence ID" value="NZ_BAABLK010000029.1"/>
</dbReference>
<accession>A0ABP9TL28</accession>
<comment type="caution">
    <text evidence="8">The sequence shown here is derived from an EMBL/GenBank/DDBJ whole genome shotgun (WGS) entry which is preliminary data.</text>
</comment>
<keyword evidence="2" id="KW-1003">Cell membrane</keyword>
<dbReference type="PANTHER" id="PTHR40077:SF1">
    <property type="entry name" value="MEMBRANE PROTEIN"/>
    <property type="match status" value="1"/>
</dbReference>
<evidence type="ECO:0000256" key="4">
    <source>
        <dbReference type="ARBA" id="ARBA00022989"/>
    </source>
</evidence>
<keyword evidence="9" id="KW-1185">Reference proteome</keyword>
<gene>
    <name evidence="8" type="ORF">GCM10025778_20820</name>
</gene>
<evidence type="ECO:0000313" key="9">
    <source>
        <dbReference type="Proteomes" id="UP001501257"/>
    </source>
</evidence>